<evidence type="ECO:0000313" key="2">
    <source>
        <dbReference type="Proteomes" id="UP000530320"/>
    </source>
</evidence>
<dbReference type="Pfam" id="PF11000">
    <property type="entry name" value="DUF2840"/>
    <property type="match status" value="1"/>
</dbReference>
<comment type="caution">
    <text evidence="1">The sequence shown here is derived from an EMBL/GenBank/DDBJ whole genome shotgun (WGS) entry which is preliminary data.</text>
</comment>
<organism evidence="1 2">
    <name type="scientific">Gluconacetobacter dulcium</name>
    <dbReference type="NCBI Taxonomy" id="2729096"/>
    <lineage>
        <taxon>Bacteria</taxon>
        <taxon>Pseudomonadati</taxon>
        <taxon>Pseudomonadota</taxon>
        <taxon>Alphaproteobacteria</taxon>
        <taxon>Acetobacterales</taxon>
        <taxon>Acetobacteraceae</taxon>
        <taxon>Gluconacetobacter</taxon>
    </lineage>
</organism>
<dbReference type="Proteomes" id="UP000530320">
    <property type="component" value="Unassembled WGS sequence"/>
</dbReference>
<dbReference type="EMBL" id="JABEQP010000001">
    <property type="protein sequence ID" value="MBB2196030.1"/>
    <property type="molecule type" value="Genomic_DNA"/>
</dbReference>
<reference evidence="1 2" key="1">
    <citation type="submission" date="2020-04" db="EMBL/GenBank/DDBJ databases">
        <title>Description of novel Gluconacetobacter.</title>
        <authorList>
            <person name="Sombolestani A."/>
        </authorList>
    </citation>
    <scope>NUCLEOTIDE SEQUENCE [LARGE SCALE GENOMIC DNA]</scope>
    <source>
        <strain evidence="1 2">LMG 22058</strain>
    </source>
</reference>
<proteinExistence type="predicted"/>
<dbReference type="InterPro" id="IPR021263">
    <property type="entry name" value="DUF2840"/>
</dbReference>
<dbReference type="AlphaFoldDB" id="A0A7W4PFX6"/>
<dbReference type="RefSeq" id="WP_183007773.1">
    <property type="nucleotide sequence ID" value="NZ_JABEQP010000001.1"/>
</dbReference>
<gene>
    <name evidence="1" type="ORF">HLH44_00890</name>
</gene>
<protein>
    <submittedName>
        <fullName evidence="1">DUF2840 domain-containing protein</fullName>
    </submittedName>
</protein>
<accession>A0A7W4PFX6</accession>
<evidence type="ECO:0000313" key="1">
    <source>
        <dbReference type="EMBL" id="MBB2196030.1"/>
    </source>
</evidence>
<name>A0A7W4PFX6_9PROT</name>
<sequence length="159" mass="18309">MAISRDLPVLITTVEVTWIEKVVERWLRFGRPIADTILDPQRRMLSFSSGNVFAFVRWAANKYGTVESHIDIVRTVGSGEDYQTVPCVQPGGEVLLHQSSWPRVQRVLEAIDTVEAQDIDPTEVSPDYWRQLHQRLEARQQPDAYTKVRHRAWPENGMP</sequence>